<dbReference type="PANTHER" id="PTHR21098">
    <property type="entry name" value="RIBOFLAVIN SYNTHASE ALPHA CHAIN"/>
    <property type="match status" value="1"/>
</dbReference>
<sequence>MTGESQPYLCHQPAYNSQPPFNAGLVLKGNAMFTGIIESIGTIRALTPKGGDVRVSVDTGKLDLSDVKLGDSIAINGVCLTAVELPGNGFSADVSRETLDCTAFNALKSGSRVNLEKALTPTTRLGGHLVSGHVDGVGEVISREENARAIEFRIRAPKELAKYIAHKGSITVDGTSLTVNAVNGAEFSLTIIPHTLSETIMDDYRPGRRVNLEVDLLARYLERLLLGDKAAEPTGTISESFLAANGYLKS</sequence>
<dbReference type="NCBIfam" id="NF006767">
    <property type="entry name" value="PRK09289.1"/>
    <property type="match status" value="1"/>
</dbReference>
<dbReference type="InterPro" id="IPR023366">
    <property type="entry name" value="ATP_synth_asu-like_sf"/>
</dbReference>
<comment type="pathway">
    <text evidence="3">Cofactor biosynthesis; riboflavin biosynthesis; riboflavin from 2-hydroxy-3-oxobutyl phosphate and 5-amino-6-(D-ribitylamino)uracil: step 2/2.</text>
</comment>
<keyword evidence="6" id="KW-0686">Riboflavin biosynthesis</keyword>
<evidence type="ECO:0000256" key="2">
    <source>
        <dbReference type="ARBA" id="ARBA00002803"/>
    </source>
</evidence>
<evidence type="ECO:0000256" key="10">
    <source>
        <dbReference type="PROSITE-ProRule" id="PRU00524"/>
    </source>
</evidence>
<dbReference type="Proteomes" id="UP000183155">
    <property type="component" value="Unassembled WGS sequence"/>
</dbReference>
<dbReference type="Pfam" id="PF00677">
    <property type="entry name" value="Lum_binding"/>
    <property type="match status" value="2"/>
</dbReference>
<evidence type="ECO:0000256" key="4">
    <source>
        <dbReference type="ARBA" id="ARBA00012827"/>
    </source>
</evidence>
<dbReference type="NCBIfam" id="TIGR00187">
    <property type="entry name" value="ribE"/>
    <property type="match status" value="1"/>
</dbReference>
<evidence type="ECO:0000256" key="9">
    <source>
        <dbReference type="NCBIfam" id="TIGR00187"/>
    </source>
</evidence>
<dbReference type="NCBIfam" id="NF009566">
    <property type="entry name" value="PRK13020.1"/>
    <property type="match status" value="1"/>
</dbReference>
<feature type="domain" description="Lumazine-binding" evidence="11">
    <location>
        <begin position="32"/>
        <end position="128"/>
    </location>
</feature>
<gene>
    <name evidence="12" type="ORF">SAMN04490203_0652</name>
</gene>
<dbReference type="EMBL" id="FNRS01000001">
    <property type="protein sequence ID" value="SEB56447.1"/>
    <property type="molecule type" value="Genomic_DNA"/>
</dbReference>
<proteinExistence type="predicted"/>
<evidence type="ECO:0000256" key="1">
    <source>
        <dbReference type="ARBA" id="ARBA00000968"/>
    </source>
</evidence>
<dbReference type="CDD" id="cd00402">
    <property type="entry name" value="Riboflavin_synthase_like"/>
    <property type="match status" value="1"/>
</dbReference>
<keyword evidence="13" id="KW-1185">Reference proteome</keyword>
<feature type="domain" description="Lumazine-binding" evidence="11">
    <location>
        <begin position="129"/>
        <end position="225"/>
    </location>
</feature>
<feature type="repeat" description="Lumazine-binding" evidence="10">
    <location>
        <begin position="32"/>
        <end position="128"/>
    </location>
</feature>
<dbReference type="PIRSF" id="PIRSF000498">
    <property type="entry name" value="Riboflavin_syn_A"/>
    <property type="match status" value="1"/>
</dbReference>
<organism evidence="12 13">
    <name type="scientific">Pseudomonas taetrolens</name>
    <dbReference type="NCBI Taxonomy" id="47884"/>
    <lineage>
        <taxon>Bacteria</taxon>
        <taxon>Pseudomonadati</taxon>
        <taxon>Pseudomonadota</taxon>
        <taxon>Gammaproteobacteria</taxon>
        <taxon>Pseudomonadales</taxon>
        <taxon>Pseudomonadaceae</taxon>
        <taxon>Pseudomonas</taxon>
    </lineage>
</organism>
<dbReference type="Gene3D" id="2.40.30.20">
    <property type="match status" value="2"/>
</dbReference>
<accession>A0A1H4KDE0</accession>
<evidence type="ECO:0000256" key="6">
    <source>
        <dbReference type="ARBA" id="ARBA00022619"/>
    </source>
</evidence>
<feature type="repeat" description="Lumazine-binding" evidence="10">
    <location>
        <begin position="129"/>
        <end position="225"/>
    </location>
</feature>
<name>A0A1H4KDE0_PSETA</name>
<dbReference type="PROSITE" id="PS51177">
    <property type="entry name" value="LUMAZINE_BIND"/>
    <property type="match status" value="2"/>
</dbReference>
<reference evidence="12 13" key="1">
    <citation type="submission" date="2016-10" db="EMBL/GenBank/DDBJ databases">
        <authorList>
            <person name="Varghese N."/>
            <person name="Submissions S."/>
        </authorList>
    </citation>
    <scope>NUCLEOTIDE SEQUENCE [LARGE SCALE GENOMIC DNA]</scope>
    <source>
        <strain evidence="12 13">BS3652</strain>
    </source>
</reference>
<evidence type="ECO:0000256" key="7">
    <source>
        <dbReference type="ARBA" id="ARBA00022679"/>
    </source>
</evidence>
<dbReference type="EC" id="2.5.1.9" evidence="4 9"/>
<dbReference type="InterPro" id="IPR001783">
    <property type="entry name" value="Lumazine-bd"/>
</dbReference>
<evidence type="ECO:0000256" key="3">
    <source>
        <dbReference type="ARBA" id="ARBA00004887"/>
    </source>
</evidence>
<evidence type="ECO:0000259" key="11">
    <source>
        <dbReference type="PROSITE" id="PS51177"/>
    </source>
</evidence>
<comment type="caution">
    <text evidence="12">The sequence shown here is derived from an EMBL/GenBank/DDBJ whole genome shotgun (WGS) entry which is preliminary data.</text>
</comment>
<dbReference type="PANTHER" id="PTHR21098:SF12">
    <property type="entry name" value="RIBOFLAVIN SYNTHASE"/>
    <property type="match status" value="1"/>
</dbReference>
<protein>
    <recommendedName>
        <fullName evidence="5 9">Riboflavin synthase</fullName>
        <ecNumber evidence="4 9">2.5.1.9</ecNumber>
    </recommendedName>
</protein>
<comment type="catalytic activity">
    <reaction evidence="1">
        <text>2 6,7-dimethyl-8-(1-D-ribityl)lumazine + H(+) = 5-amino-6-(D-ribitylamino)uracil + riboflavin</text>
        <dbReference type="Rhea" id="RHEA:20772"/>
        <dbReference type="ChEBI" id="CHEBI:15378"/>
        <dbReference type="ChEBI" id="CHEBI:15934"/>
        <dbReference type="ChEBI" id="CHEBI:57986"/>
        <dbReference type="ChEBI" id="CHEBI:58201"/>
        <dbReference type="EC" id="2.5.1.9"/>
    </reaction>
</comment>
<dbReference type="SUPFAM" id="SSF63380">
    <property type="entry name" value="Riboflavin synthase domain-like"/>
    <property type="match status" value="2"/>
</dbReference>
<evidence type="ECO:0000313" key="13">
    <source>
        <dbReference type="Proteomes" id="UP000183155"/>
    </source>
</evidence>
<evidence type="ECO:0000313" key="12">
    <source>
        <dbReference type="EMBL" id="SEB56447.1"/>
    </source>
</evidence>
<evidence type="ECO:0000256" key="5">
    <source>
        <dbReference type="ARBA" id="ARBA00013950"/>
    </source>
</evidence>
<keyword evidence="8" id="KW-0677">Repeat</keyword>
<dbReference type="InterPro" id="IPR017938">
    <property type="entry name" value="Riboflavin_synthase-like_b-brl"/>
</dbReference>
<dbReference type="InterPro" id="IPR026017">
    <property type="entry name" value="Lumazine-bd_dom"/>
</dbReference>
<keyword evidence="7" id="KW-0808">Transferase</keyword>
<comment type="function">
    <text evidence="2">Catalyzes the dismutation of two molecules of 6,7-dimethyl-8-ribityllumazine, resulting in the formation of riboflavin and 5-amino-6-(D-ribitylamino)uracil.</text>
</comment>
<evidence type="ECO:0000256" key="8">
    <source>
        <dbReference type="ARBA" id="ARBA00022737"/>
    </source>
</evidence>